<evidence type="ECO:0000313" key="2">
    <source>
        <dbReference type="EMBL" id="HCT56367.1"/>
    </source>
</evidence>
<gene>
    <name evidence="2" type="ORF">DGD08_04050</name>
</gene>
<feature type="signal peptide" evidence="1">
    <location>
        <begin position="1"/>
        <end position="24"/>
    </location>
</feature>
<keyword evidence="1" id="KW-0732">Signal</keyword>
<protein>
    <recommendedName>
        <fullName evidence="4">Carboxypeptidase regulatory-like domain-containing protein</fullName>
    </recommendedName>
</protein>
<dbReference type="EMBL" id="DPIY01000005">
    <property type="protein sequence ID" value="HCT56367.1"/>
    <property type="molecule type" value="Genomic_DNA"/>
</dbReference>
<evidence type="ECO:0008006" key="4">
    <source>
        <dbReference type="Google" id="ProtNLM"/>
    </source>
</evidence>
<feature type="chain" id="PRO_5017769341" description="Carboxypeptidase regulatory-like domain-containing protein" evidence="1">
    <location>
        <begin position="25"/>
        <end position="244"/>
    </location>
</feature>
<proteinExistence type="predicted"/>
<accession>A0A3D4V7R7</accession>
<dbReference type="InterPro" id="IPR013784">
    <property type="entry name" value="Carb-bd-like_fold"/>
</dbReference>
<dbReference type="AlphaFoldDB" id="A0A3D4V7R7"/>
<organism evidence="2 3">
    <name type="scientific">Gemmatimonas aurantiaca</name>
    <dbReference type="NCBI Taxonomy" id="173480"/>
    <lineage>
        <taxon>Bacteria</taxon>
        <taxon>Pseudomonadati</taxon>
        <taxon>Gemmatimonadota</taxon>
        <taxon>Gemmatimonadia</taxon>
        <taxon>Gemmatimonadales</taxon>
        <taxon>Gemmatimonadaceae</taxon>
        <taxon>Gemmatimonas</taxon>
    </lineage>
</organism>
<evidence type="ECO:0000313" key="3">
    <source>
        <dbReference type="Proteomes" id="UP000264071"/>
    </source>
</evidence>
<dbReference type="GO" id="GO:0030246">
    <property type="term" value="F:carbohydrate binding"/>
    <property type="evidence" value="ECO:0007669"/>
    <property type="project" value="InterPro"/>
</dbReference>
<name>A0A3D4V7R7_9BACT</name>
<sequence length="244" mass="26009">MKLRNALSLALVAAGMVLATPAHEVQAQDAAPRPVKLRFRKAGDTTVIKGAVISIDHTIEAGTTDSLGMVTIPYLEDGGHIVEAVAKGYQAFFDNFTVTPNTPMPLEFEILAFVEAPKPKGVATELTQAGFDARRAKAQGKFFTAAQLKAADGRPLSNLLKVEGKANIVAGPNAESFLAATGKPSCHAAVVRDGLRVYPYESALPPDLDKIFTDYLAGVEFYPTTPADLKDAGTCGALYIWFQK</sequence>
<dbReference type="Gene3D" id="2.60.40.1120">
    <property type="entry name" value="Carboxypeptidase-like, regulatory domain"/>
    <property type="match status" value="1"/>
</dbReference>
<evidence type="ECO:0000256" key="1">
    <source>
        <dbReference type="SAM" id="SignalP"/>
    </source>
</evidence>
<dbReference type="SUPFAM" id="SSF49452">
    <property type="entry name" value="Starch-binding domain-like"/>
    <property type="match status" value="1"/>
</dbReference>
<comment type="caution">
    <text evidence="2">The sequence shown here is derived from an EMBL/GenBank/DDBJ whole genome shotgun (WGS) entry which is preliminary data.</text>
</comment>
<dbReference type="Proteomes" id="UP000264071">
    <property type="component" value="Unassembled WGS sequence"/>
</dbReference>
<reference evidence="2 3" key="1">
    <citation type="journal article" date="2018" name="Nat. Biotechnol.">
        <title>A standardized bacterial taxonomy based on genome phylogeny substantially revises the tree of life.</title>
        <authorList>
            <person name="Parks D.H."/>
            <person name="Chuvochina M."/>
            <person name="Waite D.W."/>
            <person name="Rinke C."/>
            <person name="Skarshewski A."/>
            <person name="Chaumeil P.A."/>
            <person name="Hugenholtz P."/>
        </authorList>
    </citation>
    <scope>NUCLEOTIDE SEQUENCE [LARGE SCALE GENOMIC DNA]</scope>
    <source>
        <strain evidence="2">UBA8844</strain>
    </source>
</reference>